<evidence type="ECO:0000313" key="5">
    <source>
        <dbReference type="Proteomes" id="UP000562124"/>
    </source>
</evidence>
<feature type="compositionally biased region" description="Low complexity" evidence="1">
    <location>
        <begin position="29"/>
        <end position="46"/>
    </location>
</feature>
<comment type="caution">
    <text evidence="4">The sequence shown here is derived from an EMBL/GenBank/DDBJ whole genome shotgun (WGS) entry which is preliminary data.</text>
</comment>
<accession>A0A7Y0M1A1</accession>
<dbReference type="AlphaFoldDB" id="A0A7Y0M1A1"/>
<sequence>MNSTTKRTVAVGALVTGLAMGGAGIAMAASDPAPARAPGASTAANPNAGSGTEENEAPGTEQDDATEDEDGAQDPSFTGTVPAPPDGEDGTETDDDAAGEAQEARVLEPLATTTAQEAAAAATAAVPGTAGAVELENENGYVVYNVEVSSPDGTTVQVKVDAGNGSVLAQEADNDTETNDG</sequence>
<dbReference type="EMBL" id="JABCJJ010000027">
    <property type="protein sequence ID" value="NMR21223.1"/>
    <property type="molecule type" value="Genomic_DNA"/>
</dbReference>
<feature type="domain" description="PepSY" evidence="3">
    <location>
        <begin position="114"/>
        <end position="171"/>
    </location>
</feature>
<evidence type="ECO:0000256" key="1">
    <source>
        <dbReference type="SAM" id="MobiDB-lite"/>
    </source>
</evidence>
<dbReference type="Proteomes" id="UP000562124">
    <property type="component" value="Unassembled WGS sequence"/>
</dbReference>
<name>A0A7Y0M1A1_CELFI</name>
<proteinExistence type="predicted"/>
<dbReference type="RefSeq" id="WP_169325595.1">
    <property type="nucleotide sequence ID" value="NZ_JABCJJ010000027.1"/>
</dbReference>
<feature type="compositionally biased region" description="Acidic residues" evidence="1">
    <location>
        <begin position="86"/>
        <end position="98"/>
    </location>
</feature>
<evidence type="ECO:0000313" key="4">
    <source>
        <dbReference type="EMBL" id="NMR21223.1"/>
    </source>
</evidence>
<keyword evidence="2" id="KW-0732">Signal</keyword>
<gene>
    <name evidence="4" type="ORF">HIR71_13535</name>
</gene>
<feature type="chain" id="PRO_5030820205" evidence="2">
    <location>
        <begin position="29"/>
        <end position="181"/>
    </location>
</feature>
<feature type="signal peptide" evidence="2">
    <location>
        <begin position="1"/>
        <end position="28"/>
    </location>
</feature>
<keyword evidence="5" id="KW-1185">Reference proteome</keyword>
<evidence type="ECO:0000256" key="2">
    <source>
        <dbReference type="SAM" id="SignalP"/>
    </source>
</evidence>
<reference evidence="4 5" key="1">
    <citation type="submission" date="2020-04" db="EMBL/GenBank/DDBJ databases">
        <title>Sequencing and Assembly of C. fimi.</title>
        <authorList>
            <person name="Ramsey A.R."/>
        </authorList>
    </citation>
    <scope>NUCLEOTIDE SEQUENCE [LARGE SCALE GENOMIC DNA]</scope>
    <source>
        <strain evidence="4 5">SB</strain>
    </source>
</reference>
<feature type="region of interest" description="Disordered" evidence="1">
    <location>
        <begin position="29"/>
        <end position="104"/>
    </location>
</feature>
<evidence type="ECO:0000259" key="3">
    <source>
        <dbReference type="Pfam" id="PF03413"/>
    </source>
</evidence>
<dbReference type="InterPro" id="IPR025711">
    <property type="entry name" value="PepSY"/>
</dbReference>
<protein>
    <submittedName>
        <fullName evidence="4">Peptidase M4</fullName>
    </submittedName>
</protein>
<dbReference type="Pfam" id="PF03413">
    <property type="entry name" value="PepSY"/>
    <property type="match status" value="1"/>
</dbReference>
<dbReference type="Gene3D" id="3.10.450.40">
    <property type="match status" value="1"/>
</dbReference>
<organism evidence="4 5">
    <name type="scientific">Cellulomonas fimi</name>
    <dbReference type="NCBI Taxonomy" id="1708"/>
    <lineage>
        <taxon>Bacteria</taxon>
        <taxon>Bacillati</taxon>
        <taxon>Actinomycetota</taxon>
        <taxon>Actinomycetes</taxon>
        <taxon>Micrococcales</taxon>
        <taxon>Cellulomonadaceae</taxon>
        <taxon>Cellulomonas</taxon>
    </lineage>
</organism>
<feature type="compositionally biased region" description="Acidic residues" evidence="1">
    <location>
        <begin position="53"/>
        <end position="72"/>
    </location>
</feature>